<organism evidence="1 2">
    <name type="scientific">Acaryochloris marina (strain MBIC 11017)</name>
    <dbReference type="NCBI Taxonomy" id="329726"/>
    <lineage>
        <taxon>Bacteria</taxon>
        <taxon>Bacillati</taxon>
        <taxon>Cyanobacteriota</taxon>
        <taxon>Cyanophyceae</taxon>
        <taxon>Acaryochloridales</taxon>
        <taxon>Acaryochloridaceae</taxon>
        <taxon>Acaryochloris</taxon>
    </lineage>
</organism>
<protein>
    <submittedName>
        <fullName evidence="1">Uncharacterized protein</fullName>
    </submittedName>
</protein>
<evidence type="ECO:0000313" key="1">
    <source>
        <dbReference type="EMBL" id="ABW25514.1"/>
    </source>
</evidence>
<reference evidence="1 2" key="1">
    <citation type="journal article" date="2008" name="Proc. Natl. Acad. Sci. U.S.A.">
        <title>Niche adaptation and genome expansion in the chlorophyll d-producing cyanobacterium Acaryochloris marina.</title>
        <authorList>
            <person name="Swingley W.D."/>
            <person name="Chen M."/>
            <person name="Cheung P.C."/>
            <person name="Conrad A.L."/>
            <person name="Dejesa L.C."/>
            <person name="Hao J."/>
            <person name="Honchak B.M."/>
            <person name="Karbach L.E."/>
            <person name="Kurdoglu A."/>
            <person name="Lahiri S."/>
            <person name="Mastrian S.D."/>
            <person name="Miyashita H."/>
            <person name="Page L."/>
            <person name="Ramakrishna P."/>
            <person name="Satoh S."/>
            <person name="Sattley W.M."/>
            <person name="Shimada Y."/>
            <person name="Taylor H.L."/>
            <person name="Tomo T."/>
            <person name="Tsuchiya T."/>
            <person name="Wang Z.T."/>
            <person name="Raymond J."/>
            <person name="Mimuro M."/>
            <person name="Blankenship R.E."/>
            <person name="Touchman J.W."/>
        </authorList>
    </citation>
    <scope>NUCLEOTIDE SEQUENCE [LARGE SCALE GENOMIC DNA]</scope>
    <source>
        <strain evidence="2">MBIC 11017</strain>
    </source>
</reference>
<sequence>MLRPSNLTIQSTTINVHRLLEDLTGTQQIARDLVLQETRCGHHLCFSTQVTQ</sequence>
<dbReference type="HOGENOM" id="CLU_3075580_0_0_3"/>
<dbReference type="KEGG" id="amr:AM1_0458"/>
<gene>
    <name evidence="1" type="ordered locus">AM1_0458</name>
</gene>
<dbReference type="EMBL" id="CP000828">
    <property type="protein sequence ID" value="ABW25514.1"/>
    <property type="molecule type" value="Genomic_DNA"/>
</dbReference>
<dbReference type="Proteomes" id="UP000000268">
    <property type="component" value="Chromosome"/>
</dbReference>
<accession>B0CB24</accession>
<evidence type="ECO:0000313" key="2">
    <source>
        <dbReference type="Proteomes" id="UP000000268"/>
    </source>
</evidence>
<keyword evidence="2" id="KW-1185">Reference proteome</keyword>
<proteinExistence type="predicted"/>
<dbReference type="AlphaFoldDB" id="B0CB24"/>
<name>B0CB24_ACAM1</name>
<dbReference type="STRING" id="329726.AM1_0458"/>